<accession>A0ABS3TFJ5</accession>
<dbReference type="RefSeq" id="WP_208308695.1">
    <property type="nucleotide sequence ID" value="NZ_JAGETX010000012.1"/>
</dbReference>
<name>A0ABS3TFJ5_9BACT</name>
<feature type="chain" id="PRO_5046031586" evidence="1">
    <location>
        <begin position="28"/>
        <end position="411"/>
    </location>
</feature>
<reference evidence="4 5" key="1">
    <citation type="submission" date="2021-03" db="EMBL/GenBank/DDBJ databases">
        <authorList>
            <person name="Kim M.K."/>
        </authorList>
    </citation>
    <scope>NUCLEOTIDE SEQUENCE [LARGE SCALE GENOMIC DNA]</scope>
    <source>
        <strain evidence="4 5">BT507</strain>
    </source>
</reference>
<dbReference type="Pfam" id="PF11738">
    <property type="entry name" value="DUF3298"/>
    <property type="match status" value="1"/>
</dbReference>
<evidence type="ECO:0000256" key="1">
    <source>
        <dbReference type="SAM" id="SignalP"/>
    </source>
</evidence>
<feature type="domain" description="DUF3298" evidence="2">
    <location>
        <begin position="314"/>
        <end position="389"/>
    </location>
</feature>
<evidence type="ECO:0000259" key="2">
    <source>
        <dbReference type="Pfam" id="PF11738"/>
    </source>
</evidence>
<feature type="signal peptide" evidence="1">
    <location>
        <begin position="1"/>
        <end position="27"/>
    </location>
</feature>
<dbReference type="Gene3D" id="3.90.640.20">
    <property type="entry name" value="Heat-shock cognate protein, ATPase"/>
    <property type="match status" value="1"/>
</dbReference>
<feature type="domain" description="Deacetylase PdaC" evidence="3">
    <location>
        <begin position="232"/>
        <end position="295"/>
    </location>
</feature>
<gene>
    <name evidence="4" type="ORF">J4D97_17420</name>
</gene>
<dbReference type="Gene3D" id="3.30.565.40">
    <property type="entry name" value="Fervidobacterium nodosum Rt17-B1 like"/>
    <property type="match status" value="1"/>
</dbReference>
<organism evidence="4 5">
    <name type="scientific">Hymenobacter defluvii</name>
    <dbReference type="NCBI Taxonomy" id="2054411"/>
    <lineage>
        <taxon>Bacteria</taxon>
        <taxon>Pseudomonadati</taxon>
        <taxon>Bacteroidota</taxon>
        <taxon>Cytophagia</taxon>
        <taxon>Cytophagales</taxon>
        <taxon>Hymenobacteraceae</taxon>
        <taxon>Hymenobacter</taxon>
    </lineage>
</organism>
<evidence type="ECO:0000259" key="3">
    <source>
        <dbReference type="Pfam" id="PF13739"/>
    </source>
</evidence>
<proteinExistence type="predicted"/>
<evidence type="ECO:0000313" key="5">
    <source>
        <dbReference type="Proteomes" id="UP000670527"/>
    </source>
</evidence>
<evidence type="ECO:0000313" key="4">
    <source>
        <dbReference type="EMBL" id="MBO3272437.1"/>
    </source>
</evidence>
<comment type="caution">
    <text evidence="4">The sequence shown here is derived from an EMBL/GenBank/DDBJ whole genome shotgun (WGS) entry which is preliminary data.</text>
</comment>
<dbReference type="InterPro" id="IPR025303">
    <property type="entry name" value="PdaC"/>
</dbReference>
<keyword evidence="5" id="KW-1185">Reference proteome</keyword>
<dbReference type="EMBL" id="JAGETX010000012">
    <property type="protein sequence ID" value="MBO3272437.1"/>
    <property type="molecule type" value="Genomic_DNA"/>
</dbReference>
<dbReference type="InterPro" id="IPR037126">
    <property type="entry name" value="PdaC/RsiV-like_sf"/>
</dbReference>
<sequence>MFPAKNSGYYALLISLCLASCQSDTPAQNTAASTATTTPPKTAAPATSTAWYRQYRTRLPGATDSVTVHLQNLGTGSDASSIGRVVGFYAGPKGQPFELASNPTSAPDSLLLREASHSRLNAGGYSAVWRLRRMGEAWVGTLAGQTVRLQPLPVSQGVAFDTQVFRDSVRARPQHPQDSVWGRISLHALLPTSNRQPLAGNMLHLLHGDTVFAGSAPTLPAIWEDMRRPFFNDYQEDMKAIFQQIEADTSRSGHRPMAMLNYTDERDTYVLWNADNLLSLGLFTYSYAGGAHGNYGTHVLSFDTRSGRPLPYDAIFRPDAKPRLEALLARYARPSLGLKPNEPLRNALFEETLPVTRNVYLTSGGAVFVYQPYEVAAYAYGEVRVFVPLRELRPLLQPGLPLEEGRSVAQK</sequence>
<keyword evidence="1" id="KW-0732">Signal</keyword>
<dbReference type="InterPro" id="IPR021729">
    <property type="entry name" value="DUF3298"/>
</dbReference>
<protein>
    <submittedName>
        <fullName evidence="4">DUF3298 domain-containing protein</fullName>
    </submittedName>
</protein>
<dbReference type="Proteomes" id="UP000670527">
    <property type="component" value="Unassembled WGS sequence"/>
</dbReference>
<dbReference type="Pfam" id="PF13739">
    <property type="entry name" value="PdaC"/>
    <property type="match status" value="1"/>
</dbReference>